<reference evidence="1 2" key="1">
    <citation type="submission" date="2018-12" db="EMBL/GenBank/DDBJ databases">
        <title>Complete genome sequence of Haloplanus rallus MBLA0036.</title>
        <authorList>
            <person name="Nam Y.-d."/>
            <person name="Kang J."/>
            <person name="Chung W.-H."/>
            <person name="Park Y.S."/>
        </authorList>
    </citation>
    <scope>NUCLEOTIDE SEQUENCE [LARGE SCALE GENOMIC DNA]</scope>
    <source>
        <strain evidence="1 2">MBLA0036</strain>
    </source>
</reference>
<dbReference type="RefSeq" id="WP_157690794.1">
    <property type="nucleotide sequence ID" value="NZ_CP034345.1"/>
</dbReference>
<protein>
    <submittedName>
        <fullName evidence="1">Uncharacterized protein</fullName>
    </submittedName>
</protein>
<dbReference type="EMBL" id="CP034345">
    <property type="protein sequence ID" value="QGX96330.1"/>
    <property type="molecule type" value="Genomic_DNA"/>
</dbReference>
<organism evidence="1 2">
    <name type="scientific">Haloplanus rallus</name>
    <dbReference type="NCBI Taxonomy" id="1816183"/>
    <lineage>
        <taxon>Archaea</taxon>
        <taxon>Methanobacteriati</taxon>
        <taxon>Methanobacteriota</taxon>
        <taxon>Stenosarchaea group</taxon>
        <taxon>Halobacteria</taxon>
        <taxon>Halobacteriales</taxon>
        <taxon>Haloferacaceae</taxon>
        <taxon>Haloplanus</taxon>
    </lineage>
</organism>
<proteinExistence type="predicted"/>
<gene>
    <name evidence="1" type="ORF">EI982_16875</name>
</gene>
<evidence type="ECO:0000313" key="1">
    <source>
        <dbReference type="EMBL" id="QGX96330.1"/>
    </source>
</evidence>
<sequence>MANTEDEAPYIRVRLPPEQKQRWREYAEEHHHGTISGLVRESVENTIDDEWVLQSESSRDIDLDELGLDELKGEIETVNSKIDELIVHGLGVEDDQLSQDELVELSAKCEDRLPEVRGEEHLRAILELIREHQIPMDMDKSGIVVDISNYFERDQHEVWQALEYLESVGSARVQSVIIDSVRHWYIRNPDVEMREEVEEYLTHE</sequence>
<name>A0A6B9FG43_9EURY</name>
<dbReference type="KEGG" id="hra:EI982_16875"/>
<dbReference type="Proteomes" id="UP000428325">
    <property type="component" value="Chromosome"/>
</dbReference>
<dbReference type="OrthoDB" id="346044at2157"/>
<dbReference type="AlphaFoldDB" id="A0A6B9FG43"/>
<accession>A0A6B9FG43</accession>
<evidence type="ECO:0000313" key="2">
    <source>
        <dbReference type="Proteomes" id="UP000428325"/>
    </source>
</evidence>
<dbReference type="GeneID" id="43371256"/>
<keyword evidence="2" id="KW-1185">Reference proteome</keyword>